<keyword evidence="8" id="KW-0808">Transferase</keyword>
<evidence type="ECO:0000256" key="16">
    <source>
        <dbReference type="ARBA" id="ARBA00048679"/>
    </source>
</evidence>
<evidence type="ECO:0000256" key="2">
    <source>
        <dbReference type="ARBA" id="ARBA00004123"/>
    </source>
</evidence>
<keyword evidence="24" id="KW-1185">Reference proteome</keyword>
<organism evidence="23 24">
    <name type="scientific">Drosophila busckii</name>
    <name type="common">Fruit fly</name>
    <dbReference type="NCBI Taxonomy" id="30019"/>
    <lineage>
        <taxon>Eukaryota</taxon>
        <taxon>Metazoa</taxon>
        <taxon>Ecdysozoa</taxon>
        <taxon>Arthropoda</taxon>
        <taxon>Hexapoda</taxon>
        <taxon>Insecta</taxon>
        <taxon>Pterygota</taxon>
        <taxon>Neoptera</taxon>
        <taxon>Endopterygota</taxon>
        <taxon>Diptera</taxon>
        <taxon>Brachycera</taxon>
        <taxon>Muscomorpha</taxon>
        <taxon>Ephydroidea</taxon>
        <taxon>Drosophilidae</taxon>
        <taxon>Drosophila</taxon>
    </lineage>
</organism>
<keyword evidence="13" id="KW-0460">Magnesium</keyword>
<feature type="domain" description="Protein kinase" evidence="22">
    <location>
        <begin position="21"/>
        <end position="274"/>
    </location>
</feature>
<dbReference type="CDD" id="cd14339">
    <property type="entry name" value="UBA_SNRK"/>
    <property type="match status" value="1"/>
</dbReference>
<keyword evidence="10 20" id="KW-0547">Nucleotide-binding</keyword>
<evidence type="ECO:0000256" key="6">
    <source>
        <dbReference type="ARBA" id="ARBA00022527"/>
    </source>
</evidence>
<keyword evidence="11" id="KW-0418">Kinase</keyword>
<dbReference type="PANTHER" id="PTHR24346:SF45">
    <property type="entry name" value="PROTEIN KINASE DOMAIN-CONTAINING PROTEIN"/>
    <property type="match status" value="1"/>
</dbReference>
<dbReference type="GO" id="GO:0005737">
    <property type="term" value="C:cytoplasm"/>
    <property type="evidence" value="ECO:0007669"/>
    <property type="project" value="TreeGrafter"/>
</dbReference>
<evidence type="ECO:0000313" key="24">
    <source>
        <dbReference type="Proteomes" id="UP000494163"/>
    </source>
</evidence>
<dbReference type="CDD" id="cd14074">
    <property type="entry name" value="STKc_SNRK"/>
    <property type="match status" value="1"/>
</dbReference>
<name>A0A0M5J730_DROBS</name>
<evidence type="ECO:0000256" key="15">
    <source>
        <dbReference type="ARBA" id="ARBA00047899"/>
    </source>
</evidence>
<gene>
    <name evidence="23" type="ORF">Dbus_chr2Rg740</name>
</gene>
<comment type="subcellular location">
    <subcellularLocation>
        <location evidence="2">Nucleus</location>
    </subcellularLocation>
</comment>
<keyword evidence="7" id="KW-0597">Phosphoprotein</keyword>
<evidence type="ECO:0000256" key="10">
    <source>
        <dbReference type="ARBA" id="ARBA00022741"/>
    </source>
</evidence>
<evidence type="ECO:0000256" key="9">
    <source>
        <dbReference type="ARBA" id="ARBA00022723"/>
    </source>
</evidence>
<keyword evidence="5" id="KW-0488">Methylation</keyword>
<evidence type="ECO:0000256" key="4">
    <source>
        <dbReference type="ARBA" id="ARBA00012513"/>
    </source>
</evidence>
<dbReference type="OrthoDB" id="942095at2759"/>
<feature type="compositionally biased region" description="Basic and acidic residues" evidence="21">
    <location>
        <begin position="352"/>
        <end position="371"/>
    </location>
</feature>
<feature type="compositionally biased region" description="Polar residues" evidence="21">
    <location>
        <begin position="646"/>
        <end position="655"/>
    </location>
</feature>
<comment type="catalytic activity">
    <reaction evidence="15">
        <text>L-threonyl-[protein] + ATP = O-phospho-L-threonyl-[protein] + ADP + H(+)</text>
        <dbReference type="Rhea" id="RHEA:46608"/>
        <dbReference type="Rhea" id="RHEA-COMP:11060"/>
        <dbReference type="Rhea" id="RHEA-COMP:11605"/>
        <dbReference type="ChEBI" id="CHEBI:15378"/>
        <dbReference type="ChEBI" id="CHEBI:30013"/>
        <dbReference type="ChEBI" id="CHEBI:30616"/>
        <dbReference type="ChEBI" id="CHEBI:61977"/>
        <dbReference type="ChEBI" id="CHEBI:456216"/>
        <dbReference type="EC" id="2.7.11.1"/>
    </reaction>
</comment>
<dbReference type="PROSITE" id="PS00107">
    <property type="entry name" value="PROTEIN_KINASE_ATP"/>
    <property type="match status" value="1"/>
</dbReference>
<evidence type="ECO:0000256" key="12">
    <source>
        <dbReference type="ARBA" id="ARBA00022840"/>
    </source>
</evidence>
<dbReference type="InterPro" id="IPR017441">
    <property type="entry name" value="Protein_kinase_ATP_BS"/>
</dbReference>
<dbReference type="PANTHER" id="PTHR24346">
    <property type="entry name" value="MAP/MICROTUBULE AFFINITY-REGULATING KINASE"/>
    <property type="match status" value="1"/>
</dbReference>
<comment type="similarity">
    <text evidence="3">Belongs to the protein kinase superfamily. CAMK Ser/Thr protein kinase family.</text>
</comment>
<dbReference type="Pfam" id="PF00069">
    <property type="entry name" value="Pkinase"/>
    <property type="match status" value="1"/>
</dbReference>
<dbReference type="PROSITE" id="PS50011">
    <property type="entry name" value="PROTEIN_KINASE_DOM"/>
    <property type="match status" value="1"/>
</dbReference>
<feature type="binding site" evidence="20">
    <location>
        <position position="50"/>
    </location>
    <ligand>
        <name>ATP</name>
        <dbReference type="ChEBI" id="CHEBI:30616"/>
    </ligand>
</feature>
<evidence type="ECO:0000256" key="20">
    <source>
        <dbReference type="PROSITE-ProRule" id="PRU10141"/>
    </source>
</evidence>
<dbReference type="Proteomes" id="UP000494163">
    <property type="component" value="Chromosome 2R"/>
</dbReference>
<dbReference type="SUPFAM" id="SSF56112">
    <property type="entry name" value="Protein kinase-like (PK-like)"/>
    <property type="match status" value="1"/>
</dbReference>
<keyword evidence="14" id="KW-0539">Nucleus</keyword>
<dbReference type="InterPro" id="IPR011009">
    <property type="entry name" value="Kinase-like_dom_sf"/>
</dbReference>
<dbReference type="AlphaFoldDB" id="A0A0M5J730"/>
<keyword evidence="9" id="KW-0479">Metal-binding</keyword>
<dbReference type="InterPro" id="IPR000719">
    <property type="entry name" value="Prot_kinase_dom"/>
</dbReference>
<evidence type="ECO:0000256" key="17">
    <source>
        <dbReference type="ARBA" id="ARBA00054738"/>
    </source>
</evidence>
<comment type="function">
    <text evidence="17">May play a role in hematopoietic cell proliferation or differentiation. Potential mediator of neuronal apoptosis.</text>
</comment>
<feature type="region of interest" description="Disordered" evidence="21">
    <location>
        <begin position="352"/>
        <end position="381"/>
    </location>
</feature>
<feature type="compositionally biased region" description="Basic and acidic residues" evidence="21">
    <location>
        <begin position="437"/>
        <end position="452"/>
    </location>
</feature>
<keyword evidence="12 20" id="KW-0067">ATP-binding</keyword>
<evidence type="ECO:0000256" key="1">
    <source>
        <dbReference type="ARBA" id="ARBA00001946"/>
    </source>
</evidence>
<evidence type="ECO:0000256" key="3">
    <source>
        <dbReference type="ARBA" id="ARBA00006692"/>
    </source>
</evidence>
<proteinExistence type="inferred from homology"/>
<evidence type="ECO:0000256" key="14">
    <source>
        <dbReference type="ARBA" id="ARBA00023242"/>
    </source>
</evidence>
<evidence type="ECO:0000256" key="18">
    <source>
        <dbReference type="ARBA" id="ARBA00074971"/>
    </source>
</evidence>
<dbReference type="EC" id="2.7.11.1" evidence="4"/>
<accession>A0A0M5J730</accession>
<comment type="catalytic activity">
    <reaction evidence="16">
        <text>L-seryl-[protein] + ATP = O-phospho-L-seryl-[protein] + ADP + H(+)</text>
        <dbReference type="Rhea" id="RHEA:17989"/>
        <dbReference type="Rhea" id="RHEA-COMP:9863"/>
        <dbReference type="Rhea" id="RHEA-COMP:11604"/>
        <dbReference type="ChEBI" id="CHEBI:15378"/>
        <dbReference type="ChEBI" id="CHEBI:29999"/>
        <dbReference type="ChEBI" id="CHEBI:30616"/>
        <dbReference type="ChEBI" id="CHEBI:83421"/>
        <dbReference type="ChEBI" id="CHEBI:456216"/>
        <dbReference type="EC" id="2.7.11.1"/>
    </reaction>
</comment>
<evidence type="ECO:0000313" key="23">
    <source>
        <dbReference type="EMBL" id="ALC41161.1"/>
    </source>
</evidence>
<dbReference type="GO" id="GO:0046872">
    <property type="term" value="F:metal ion binding"/>
    <property type="evidence" value="ECO:0007669"/>
    <property type="project" value="UniProtKB-KW"/>
</dbReference>
<dbReference type="SMART" id="SM00220">
    <property type="entry name" value="S_TKc"/>
    <property type="match status" value="1"/>
</dbReference>
<dbReference type="GO" id="GO:0005634">
    <property type="term" value="C:nucleus"/>
    <property type="evidence" value="ECO:0007669"/>
    <property type="project" value="UniProtKB-SubCell"/>
</dbReference>
<protein>
    <recommendedName>
        <fullName evidence="18">SNF-related serine/threonine-protein kinase</fullName>
        <ecNumber evidence="4">2.7.11.1</ecNumber>
    </recommendedName>
    <alternativeName>
        <fullName evidence="19">SNF1-related kinase</fullName>
    </alternativeName>
</protein>
<feature type="region of interest" description="Disordered" evidence="21">
    <location>
        <begin position="737"/>
        <end position="777"/>
    </location>
</feature>
<reference evidence="23 24" key="1">
    <citation type="submission" date="2015-08" db="EMBL/GenBank/DDBJ databases">
        <title>Ancestral chromatin configuration constrains chromatin evolution on differentiating sex chromosomes in Drosophila.</title>
        <authorList>
            <person name="Zhou Q."/>
            <person name="Bachtrog D."/>
        </authorList>
    </citation>
    <scope>NUCLEOTIDE SEQUENCE [LARGE SCALE GENOMIC DNA]</scope>
    <source>
        <tissue evidence="23">Whole larvae</tissue>
    </source>
</reference>
<evidence type="ECO:0000256" key="7">
    <source>
        <dbReference type="ARBA" id="ARBA00022553"/>
    </source>
</evidence>
<keyword evidence="6" id="KW-0723">Serine/threonine-protein kinase</keyword>
<dbReference type="Gene3D" id="1.10.510.10">
    <property type="entry name" value="Transferase(Phosphotransferase) domain 1"/>
    <property type="match status" value="1"/>
</dbReference>
<dbReference type="STRING" id="30019.A0A0M5J730"/>
<dbReference type="GO" id="GO:0004674">
    <property type="term" value="F:protein serine/threonine kinase activity"/>
    <property type="evidence" value="ECO:0007669"/>
    <property type="project" value="UniProtKB-KW"/>
</dbReference>
<feature type="compositionally biased region" description="Basic and acidic residues" evidence="21">
    <location>
        <begin position="634"/>
        <end position="643"/>
    </location>
</feature>
<evidence type="ECO:0000256" key="19">
    <source>
        <dbReference type="ARBA" id="ARBA00077142"/>
    </source>
</evidence>
<evidence type="ECO:0000256" key="5">
    <source>
        <dbReference type="ARBA" id="ARBA00022481"/>
    </source>
</evidence>
<dbReference type="FunFam" id="3.30.200.20:FF:000003">
    <property type="entry name" value="Non-specific serine/threonine protein kinase"/>
    <property type="match status" value="1"/>
</dbReference>
<evidence type="ECO:0000259" key="22">
    <source>
        <dbReference type="PROSITE" id="PS50011"/>
    </source>
</evidence>
<dbReference type="OMA" id="RKQHKDH"/>
<feature type="compositionally biased region" description="Basic and acidic residues" evidence="21">
    <location>
        <begin position="606"/>
        <end position="625"/>
    </location>
</feature>
<feature type="compositionally biased region" description="Polar residues" evidence="21">
    <location>
        <begin position="589"/>
        <end position="602"/>
    </location>
</feature>
<comment type="cofactor">
    <cofactor evidence="1">
        <name>Mg(2+)</name>
        <dbReference type="ChEBI" id="CHEBI:18420"/>
    </cofactor>
</comment>
<dbReference type="PROSITE" id="PS00108">
    <property type="entry name" value="PROTEIN_KINASE_ST"/>
    <property type="match status" value="1"/>
</dbReference>
<feature type="compositionally biased region" description="Low complexity" evidence="21">
    <location>
        <begin position="741"/>
        <end position="766"/>
    </location>
</feature>
<evidence type="ECO:0000256" key="11">
    <source>
        <dbReference type="ARBA" id="ARBA00022777"/>
    </source>
</evidence>
<dbReference type="EMBL" id="CP012524">
    <property type="protein sequence ID" value="ALC41161.1"/>
    <property type="molecule type" value="Genomic_DNA"/>
</dbReference>
<evidence type="ECO:0000256" key="21">
    <source>
        <dbReference type="SAM" id="MobiDB-lite"/>
    </source>
</evidence>
<sequence>MTLETQPIGGGLCDGKIAGLYDLEETLGSGHFAVVKLARHVFTGAKVAVKVVDKTKLDEVSKAHLFQEVRCMKLVQHPNVVRLYEVIDTQTKLYLVLELGDGGDLYDYIMKHDAGLSEELARKYFRQILRAITYCHQLHVVHRDLKPENVVFFEKLGLVKLTDFGFSNKFSPGQKLETFCGSLAYSAPEILLGDSYDAPAVDIWSLGVILYMLVCGQAPFEKANDSETLTMIMDCKYSMPSHVSKDCSNLIGSMLVRDPKKRATVEEIASCAWLKQTDEPDAVEHTLPLVSREQLSEEDHAFIIQKMINGNIASKEEIQQALDKNKYNHITATYFLLAEILLRRRTEEQAQKQKRQEASLKLGDTNRRTLAEKPSPTENPKVVVPISINVTPATQFANDNAKPDKRTRKCSIVREEDEEESANESVGIGNELKVATTRRESISDGRLHRSVQDRNSSPAPETEVPIKISANIVVSFDITLAQKLKQIDKCAKVDEDTLSGLKELEIGKLKPLPSSSKNPVLTHRRTKLNKIRTPSCSSSEASDDDTKTRNKKKINKFVGDAPIRFRMHRRDSHDDSSDSQDQLYPPPGSNSGNANFISNSGSGVSGKKEDQGQCKEPNKSEETRKSHTQKNRKQQKDHVDKHSHVNKQQLASFDNKSTRRRRIRESQSLDRITEAQEYELRQRCYVNEATTHQQQHIDHRNSLNNLTTFSVAETKEEYDEESEIVSDQKQYIYDTNHSKSYKNNNHNHSNNNNNNNNNNSNTFHNTNNKKKSNETPKDIYRLNSVEQIDLILEDKSLTKAIHVTGSKCFVTMKKIRRLGKYFPVVNFS</sequence>
<dbReference type="FunFam" id="1.10.510.10:FF:000166">
    <property type="entry name" value="SNF-related serine/threonine-protein kinase"/>
    <property type="match status" value="1"/>
</dbReference>
<dbReference type="GO" id="GO:0035556">
    <property type="term" value="P:intracellular signal transduction"/>
    <property type="evidence" value="ECO:0007669"/>
    <property type="project" value="TreeGrafter"/>
</dbReference>
<feature type="region of interest" description="Disordered" evidence="21">
    <location>
        <begin position="509"/>
        <end position="668"/>
    </location>
</feature>
<dbReference type="InterPro" id="IPR008271">
    <property type="entry name" value="Ser/Thr_kinase_AS"/>
</dbReference>
<evidence type="ECO:0000256" key="13">
    <source>
        <dbReference type="ARBA" id="ARBA00022842"/>
    </source>
</evidence>
<dbReference type="GO" id="GO:0005524">
    <property type="term" value="F:ATP binding"/>
    <property type="evidence" value="ECO:0007669"/>
    <property type="project" value="UniProtKB-UniRule"/>
</dbReference>
<evidence type="ECO:0000256" key="8">
    <source>
        <dbReference type="ARBA" id="ARBA00022679"/>
    </source>
</evidence>
<feature type="region of interest" description="Disordered" evidence="21">
    <location>
        <begin position="413"/>
        <end position="462"/>
    </location>
</feature>